<proteinExistence type="predicted"/>
<protein>
    <submittedName>
        <fullName evidence="2 4">Uncharacterized protein</fullName>
    </submittedName>
</protein>
<evidence type="ECO:0000313" key="3">
    <source>
        <dbReference type="Proteomes" id="UP000504636"/>
    </source>
</evidence>
<dbReference type="AlphaFoldDB" id="A0A6A6Y6T1"/>
<name>A0A6A6Y6T1_9PEZI</name>
<reference evidence="2 4" key="1">
    <citation type="journal article" date="2020" name="Stud. Mycol.">
        <title>101 Dothideomycetes genomes: a test case for predicting lifestyles and emergence of pathogens.</title>
        <authorList>
            <person name="Haridas S."/>
            <person name="Albert R."/>
            <person name="Binder M."/>
            <person name="Bloem J."/>
            <person name="Labutti K."/>
            <person name="Salamov A."/>
            <person name="Andreopoulos B."/>
            <person name="Baker S."/>
            <person name="Barry K."/>
            <person name="Bills G."/>
            <person name="Bluhm B."/>
            <person name="Cannon C."/>
            <person name="Castanera R."/>
            <person name="Culley D."/>
            <person name="Daum C."/>
            <person name="Ezra D."/>
            <person name="Gonzalez J."/>
            <person name="Henrissat B."/>
            <person name="Kuo A."/>
            <person name="Liang C."/>
            <person name="Lipzen A."/>
            <person name="Lutzoni F."/>
            <person name="Magnuson J."/>
            <person name="Mondo S."/>
            <person name="Nolan M."/>
            <person name="Ohm R."/>
            <person name="Pangilinan J."/>
            <person name="Park H.-J."/>
            <person name="Ramirez L."/>
            <person name="Alfaro M."/>
            <person name="Sun H."/>
            <person name="Tritt A."/>
            <person name="Yoshinaga Y."/>
            <person name="Zwiers L.-H."/>
            <person name="Turgeon B."/>
            <person name="Goodwin S."/>
            <person name="Spatafora J."/>
            <person name="Crous P."/>
            <person name="Grigoriev I."/>
        </authorList>
    </citation>
    <scope>NUCLEOTIDE SEQUENCE</scope>
    <source>
        <strain evidence="2 4">CBS 304.34</strain>
    </source>
</reference>
<evidence type="ECO:0000313" key="4">
    <source>
        <dbReference type="RefSeq" id="XP_033571495.1"/>
    </source>
</evidence>
<feature type="region of interest" description="Disordered" evidence="1">
    <location>
        <begin position="160"/>
        <end position="263"/>
    </location>
</feature>
<feature type="region of interest" description="Disordered" evidence="1">
    <location>
        <begin position="408"/>
        <end position="436"/>
    </location>
</feature>
<organism evidence="2">
    <name type="scientific">Mytilinidion resinicola</name>
    <dbReference type="NCBI Taxonomy" id="574789"/>
    <lineage>
        <taxon>Eukaryota</taxon>
        <taxon>Fungi</taxon>
        <taxon>Dikarya</taxon>
        <taxon>Ascomycota</taxon>
        <taxon>Pezizomycotina</taxon>
        <taxon>Dothideomycetes</taxon>
        <taxon>Pleosporomycetidae</taxon>
        <taxon>Mytilinidiales</taxon>
        <taxon>Mytilinidiaceae</taxon>
        <taxon>Mytilinidion</taxon>
    </lineage>
</organism>
<dbReference type="OrthoDB" id="3781687at2759"/>
<evidence type="ECO:0000313" key="2">
    <source>
        <dbReference type="EMBL" id="KAF2804531.1"/>
    </source>
</evidence>
<dbReference type="EMBL" id="MU003712">
    <property type="protein sequence ID" value="KAF2804531.1"/>
    <property type="molecule type" value="Genomic_DNA"/>
</dbReference>
<feature type="region of interest" description="Disordered" evidence="1">
    <location>
        <begin position="298"/>
        <end position="396"/>
    </location>
</feature>
<sequence length="505" mass="55544">MAPGQKRKYALLTRMSQIHVDGLIPQIAANWNQPSILDCIPAEIRYRIHDNNGKVTEEPENNPQNWGIQFLKELFDLSDHTKGRLEDVQRELAAEVRKRQEGWGGAPWLRDWDVIEVHKRFLKEAERKAEEARRADAKEGESYQTLAGGVGLNTGWTARAEEKSDADHVVPSRPQPRTYGGLGNIYRTYRRRSPTDADPGANDEANESGDDDNSSNSSEESSEPESVEDWYAPESGSQLTRKRLRLGDTHGAPLSLSPDEVSRNQKISDFFTAASKAEAPLEPPRSSIPPVEAALTQRVTRSMRPPSQTQPTISVPGTPPPAYEPVPRSANTAHTGLPDSPRPSTLAAFSRTEPIPPGRQPDPRTRPSIVPISTTVRRPHRLPAPLRAPSGPFSLGFRNAPPRFSPAVRRPEALPAPSTTAPIPPRLPRLSHHPIKREPTPIPALAIKPDPDTAALTPASSIHPTPSTPSLLRLEYLAAAAASRAAQLRLEMARQRRAISPVQFS</sequence>
<dbReference type="RefSeq" id="XP_033571495.1">
    <property type="nucleotide sequence ID" value="XM_033722365.1"/>
</dbReference>
<keyword evidence="3" id="KW-1185">Reference proteome</keyword>
<evidence type="ECO:0000256" key="1">
    <source>
        <dbReference type="SAM" id="MobiDB-lite"/>
    </source>
</evidence>
<dbReference type="Proteomes" id="UP000504636">
    <property type="component" value="Unplaced"/>
</dbReference>
<dbReference type="GeneID" id="54463258"/>
<accession>A0A6A6Y6T1</accession>
<reference evidence="4" key="2">
    <citation type="submission" date="2020-04" db="EMBL/GenBank/DDBJ databases">
        <authorList>
            <consortium name="NCBI Genome Project"/>
        </authorList>
    </citation>
    <scope>NUCLEOTIDE SEQUENCE</scope>
    <source>
        <strain evidence="4">CBS 304.34</strain>
    </source>
</reference>
<reference evidence="4" key="3">
    <citation type="submission" date="2025-04" db="UniProtKB">
        <authorList>
            <consortium name="RefSeq"/>
        </authorList>
    </citation>
    <scope>IDENTIFICATION</scope>
    <source>
        <strain evidence="4">CBS 304.34</strain>
    </source>
</reference>
<feature type="compositionally biased region" description="Polar residues" evidence="1">
    <location>
        <begin position="298"/>
        <end position="315"/>
    </location>
</feature>
<feature type="compositionally biased region" description="Basic and acidic residues" evidence="1">
    <location>
        <begin position="160"/>
        <end position="170"/>
    </location>
</feature>
<feature type="compositionally biased region" description="Acidic residues" evidence="1">
    <location>
        <begin position="204"/>
        <end position="213"/>
    </location>
</feature>
<gene>
    <name evidence="2 4" type="ORF">BDZ99DRAFT_481012</name>
</gene>